<dbReference type="SUPFAM" id="SSF52540">
    <property type="entry name" value="P-loop containing nucleoside triphosphate hydrolases"/>
    <property type="match status" value="2"/>
</dbReference>
<keyword evidence="2" id="KW-0614">Plasmid</keyword>
<protein>
    <recommendedName>
        <fullName evidence="1">AAA+ ATPase domain-containing protein</fullName>
    </recommendedName>
</protein>
<sequence length="1685" mass="189228">MLTLTPLSGAARAAQYYLVDEQEKTGQARAGYWLGKLAKEAGLWRQKVEPKCFLEALRGQVQGEATVGRRGQHAPGLDVTFSAPKSLSLLALLGGDQRLRQAHERAVHYALTALEREAAQARVQSQGQLSYVETGSLLIAVFEHTTSRAHDPQLHSHAVITNLTRVAQGPLRALASCTRQRSSVLNGTFERLFAHQKYYSALYHGHLAKSVTALGYRLEPQPSGAFDIVGVPRSVIEAFSVRRAQIQQWQRARGWDSPSARDIAALCTRVEKATEHSVNPLPEWQSRLVALGYTPEQLLDAARRGPPRVPLPMINEANRAVTLAIGHLTRYQTAMSMEHLVQVALDRFNDQPSLTVQAVKNAVEQRIKDKQLIALPTQGHYTTAELLHQELSLLACVRRRHKVPGQRPHPHLFESRHLSAAQRMCLTTLIRSTRPFHVIDVQGEPGALNDHVLDALRVSGLGSHVVFSRRRDIRQWWTRHSASPRSRQWLQRLSSITPTILHQFLAAPPPLRRGEVVVVDDARQLNVEQLRRLCDIVTQSQNKLILLNRHTRQPSAWARNALALFRCGHVSTYGWQSQEQRPSKVVLTGEEDRSLTSRLLDAALDPRWEIRTASRRTHADLTHRVRELLRVHGHLSGPSFSLLADVCQWLSPSEQRLAKYYQPGMRLRYRYHDRWVLGHVLTVDRQHNFIELLTGKGKVPVRLDLTSEAASLSAQVWVSHPLNITKGERLIATQNEPNIGLEEGLTYRVVKCSPTVCVLKGPDGGVHRLSDLTRSSWPLTYHYLAGPSDRHPKPYLLFVAPAYTLSKTLLEPLCARYRRIDLHTDDRALAHQRLEHADVRPCAIERLLSPHPTIDRYLDRTAATDIERDVKQALHLVAPLANASVAKQAVAFALHHCATTQAAFRQRTLVIESIRFALAESREGLTLNDILAELDGQRTLLSRAFQDGTRWTTDRALAQERAILSHLQTQRDTQPPLTPPSALEALLSTRPQLTPGQRQALSLITTSRDRFVAVQGLAGTGKSTLLKEVLQLVREAQSDITQPPKQLLGLAPTRSAVRELKRQGLPATTLAQCLARYRDRRTSSATFCRSLFFLDECAMLGNPQLLTFLRLVIDSNSRAVLLGDRHQLLALEAGKPFALAIERGWIETAYLHDIVRQRTPNLRRAVQHFVDGQPGSAIHCLSKQAPDPATRAPTIVSTHDLMPSEDKANPSLYQQLVDDFLSRTPDTRRQTLIIAHTHVERDAIATVMRAARRERGELPDQSVPTPRLRAINTTPAERGTMMPYQPGRVLSLHPNHYETIAEVDPTTGIVTLASSTPDAPRVVLPLERDHTHTELYTLSHPSLSVNDWIVFRQATRGDPWCSNERYVVERISTTGIQLRSERGQRVAFNPFELAQAHWDYDYTRTADMAQGMTVDCVLSVVRSQGALTSLRRAYVDVSRARDRVCLYTDAPEALVNTWLSRPCEAFSALDTIDGTIPARTVYFNELPNLADDPRFHTALGEYDVRRLEAHLNHALPRYTESLATQLFGCPDPERSTPQWLVFGPRDRPTLVCVSGPKRGHITDTQTGRTHSLLSTLAQRARLPHDAFLAHMHDTFCRGLPPTITAHPNHDAYINQPTPAWPRWTPSLPAQTSEAVEPNDPWWECWAPVPTVDRDLLHDIDRDTLQRALSPPALEVLPTEPTRNNH</sequence>
<dbReference type="RefSeq" id="WP_043011834.1">
    <property type="nucleotide sequence ID" value="NZ_CP009620.1"/>
</dbReference>
<proteinExistence type="predicted"/>
<dbReference type="InterPro" id="IPR014059">
    <property type="entry name" value="TraI/TrwC_relax"/>
</dbReference>
<dbReference type="Proteomes" id="UP000030081">
    <property type="component" value="Plasmid p319"/>
</dbReference>
<dbReference type="InterPro" id="IPR014129">
    <property type="entry name" value="Conjug_relaxase_TraI"/>
</dbReference>
<evidence type="ECO:0000313" key="3">
    <source>
        <dbReference type="Proteomes" id="UP000030081"/>
    </source>
</evidence>
<geneLocation type="plasmid" evidence="2 3">
    <name>p319</name>
</geneLocation>
<dbReference type="Pfam" id="PF13604">
    <property type="entry name" value="AAA_30"/>
    <property type="match status" value="1"/>
</dbReference>
<organism evidence="2 3">
    <name type="scientific">Vibrio coralliilyticus</name>
    <dbReference type="NCBI Taxonomy" id="190893"/>
    <lineage>
        <taxon>Bacteria</taxon>
        <taxon>Pseudomonadati</taxon>
        <taxon>Pseudomonadota</taxon>
        <taxon>Gammaproteobacteria</taxon>
        <taxon>Vibrionales</taxon>
        <taxon>Vibrionaceae</taxon>
        <taxon>Vibrio</taxon>
    </lineage>
</organism>
<feature type="domain" description="AAA+ ATPase" evidence="1">
    <location>
        <begin position="1008"/>
        <end position="1260"/>
    </location>
</feature>
<dbReference type="EMBL" id="CP009620">
    <property type="protein sequence ID" value="AIW22907.1"/>
    <property type="molecule type" value="Genomic_DNA"/>
</dbReference>
<gene>
    <name evidence="2" type="ORF">IX92_28130</name>
</gene>
<dbReference type="NCBIfam" id="TIGR02760">
    <property type="entry name" value="TraI_TIGR"/>
    <property type="match status" value="1"/>
</dbReference>
<dbReference type="InterPro" id="IPR027417">
    <property type="entry name" value="P-loop_NTPase"/>
</dbReference>
<keyword evidence="3" id="KW-1185">Reference proteome</keyword>
<dbReference type="SUPFAM" id="SSF55464">
    <property type="entry name" value="Origin of replication-binding domain, RBD-like"/>
    <property type="match status" value="1"/>
</dbReference>
<dbReference type="Pfam" id="PF08751">
    <property type="entry name" value="TrwC"/>
    <property type="match status" value="1"/>
</dbReference>
<accession>A0AAN0SLD5</accession>
<dbReference type="PANTHER" id="PTHR43788">
    <property type="entry name" value="DNA2/NAM7 HELICASE FAMILY MEMBER"/>
    <property type="match status" value="1"/>
</dbReference>
<name>A0AAN0SLD5_9VIBR</name>
<dbReference type="SMART" id="SM00382">
    <property type="entry name" value="AAA"/>
    <property type="match status" value="1"/>
</dbReference>
<dbReference type="InterPro" id="IPR050534">
    <property type="entry name" value="Coronavir_polyprotein_1ab"/>
</dbReference>
<reference evidence="2 3" key="1">
    <citation type="submission" date="2014-10" db="EMBL/GenBank/DDBJ databases">
        <title>The Complete Genome Sequence for the Shellfish Pathogen Vibrio coralliilyticus RE98 Isolated from a Shellfish Hatchery.</title>
        <authorList>
            <person name="Richards G.P."/>
            <person name="Bono J.L."/>
            <person name="Watson M.A."/>
            <person name="Needleman D.S."/>
        </authorList>
    </citation>
    <scope>NUCLEOTIDE SEQUENCE [LARGE SCALE GENOMIC DNA]</scope>
    <source>
        <strain evidence="2 3">RE98</strain>
        <plasmid evidence="2 3">p319</plasmid>
    </source>
</reference>
<dbReference type="NCBIfam" id="NF041492">
    <property type="entry name" value="MobF"/>
    <property type="match status" value="1"/>
</dbReference>
<dbReference type="NCBIfam" id="TIGR02686">
    <property type="entry name" value="relax_trwC"/>
    <property type="match status" value="1"/>
</dbReference>
<dbReference type="KEGG" id="vcy:IX92_28130"/>
<dbReference type="InterPro" id="IPR003593">
    <property type="entry name" value="AAA+_ATPase"/>
</dbReference>
<evidence type="ECO:0000313" key="2">
    <source>
        <dbReference type="EMBL" id="AIW22907.1"/>
    </source>
</evidence>
<evidence type="ECO:0000259" key="1">
    <source>
        <dbReference type="SMART" id="SM00382"/>
    </source>
</evidence>
<dbReference type="InterPro" id="IPR014862">
    <property type="entry name" value="TrwC"/>
</dbReference>
<dbReference type="Gene3D" id="3.40.50.300">
    <property type="entry name" value="P-loop containing nucleotide triphosphate hydrolases"/>
    <property type="match status" value="1"/>
</dbReference>